<reference evidence="2" key="1">
    <citation type="submission" date="2020-11" db="EMBL/GenBank/DDBJ databases">
        <authorList>
            <person name="Tran Van P."/>
        </authorList>
    </citation>
    <scope>NUCLEOTIDE SEQUENCE</scope>
</reference>
<dbReference type="EMBL" id="OB664889">
    <property type="protein sequence ID" value="CAD7232621.1"/>
    <property type="molecule type" value="Genomic_DNA"/>
</dbReference>
<evidence type="ECO:0000256" key="1">
    <source>
        <dbReference type="SAM" id="MobiDB-lite"/>
    </source>
</evidence>
<feature type="region of interest" description="Disordered" evidence="1">
    <location>
        <begin position="206"/>
        <end position="312"/>
    </location>
</feature>
<gene>
    <name evidence="2" type="ORF">CTOB1V02_LOCUS10454</name>
</gene>
<protein>
    <submittedName>
        <fullName evidence="2">Uncharacterized protein</fullName>
    </submittedName>
</protein>
<accession>A0A7R8ZUZ3</accession>
<organism evidence="2">
    <name type="scientific">Cyprideis torosa</name>
    <dbReference type="NCBI Taxonomy" id="163714"/>
    <lineage>
        <taxon>Eukaryota</taxon>
        <taxon>Metazoa</taxon>
        <taxon>Ecdysozoa</taxon>
        <taxon>Arthropoda</taxon>
        <taxon>Crustacea</taxon>
        <taxon>Oligostraca</taxon>
        <taxon>Ostracoda</taxon>
        <taxon>Podocopa</taxon>
        <taxon>Podocopida</taxon>
        <taxon>Cytherocopina</taxon>
        <taxon>Cytheroidea</taxon>
        <taxon>Cytherideidae</taxon>
        <taxon>Cyprideis</taxon>
    </lineage>
</organism>
<feature type="compositionally biased region" description="Acidic residues" evidence="1">
    <location>
        <begin position="291"/>
        <end position="303"/>
    </location>
</feature>
<proteinExistence type="predicted"/>
<feature type="compositionally biased region" description="Acidic residues" evidence="1">
    <location>
        <begin position="222"/>
        <end position="283"/>
    </location>
</feature>
<dbReference type="AlphaFoldDB" id="A0A7R8ZUZ3"/>
<sequence>MSQNKVFMGETPCPVIQLPTPSSVVIGAFARTYISLSLIISRPFQMATHPVLSFRQRATFCRLILKLLESPTLQWSEFVSLLAKHLDDLHEKHIQSFIRVVCNLSSPIPEGRALLALAEEQKLIEEISQLPAAVIKPGQMLGKFFRNLYLSYRETDLDSLEGLSQALKQYFGKGREQWLRVWKSLSAGENSKLDLSRMTEALDASIPEPKLHLTEDTSMGGSEDEETVEESTVEEGEVEETTVEEGEVEETTVEEGEVEETTVEEGEVEGGEVEETTVEEGEVEGGVVEETTVEEDCEVEEATLEFQSPRID</sequence>
<evidence type="ECO:0000313" key="2">
    <source>
        <dbReference type="EMBL" id="CAD7232621.1"/>
    </source>
</evidence>
<name>A0A7R8ZUZ3_9CRUS</name>